<reference evidence="6 7" key="1">
    <citation type="submission" date="2017-07" db="EMBL/GenBank/DDBJ databases">
        <title>The complete genome sequence of Bacillus mesonae strain H20-5, an efficient strain improving plant abiotic stress resistance.</title>
        <authorList>
            <person name="Kim S.Y."/>
            <person name="Song H."/>
            <person name="Sang M.K."/>
            <person name="Weon H.-Y."/>
            <person name="Song J."/>
        </authorList>
    </citation>
    <scope>NUCLEOTIDE SEQUENCE [LARGE SCALE GENOMIC DNA]</scope>
    <source>
        <strain evidence="6 7">H20-5</strain>
    </source>
</reference>
<evidence type="ECO:0000256" key="1">
    <source>
        <dbReference type="ARBA" id="ARBA00022737"/>
    </source>
</evidence>
<protein>
    <recommendedName>
        <fullName evidence="5">Peptidase C39-like domain-containing protein</fullName>
    </recommendedName>
</protein>
<evidence type="ECO:0000313" key="7">
    <source>
        <dbReference type="Proteomes" id="UP000282892"/>
    </source>
</evidence>
<evidence type="ECO:0000256" key="3">
    <source>
        <dbReference type="PROSITE-ProRule" id="PRU00339"/>
    </source>
</evidence>
<dbReference type="Gene3D" id="1.25.40.10">
    <property type="entry name" value="Tetratricopeptide repeat domain"/>
    <property type="match status" value="7"/>
</dbReference>
<dbReference type="OrthoDB" id="221093at2"/>
<organism evidence="6 7">
    <name type="scientific">Neobacillus mesonae</name>
    <dbReference type="NCBI Taxonomy" id="1193713"/>
    <lineage>
        <taxon>Bacteria</taxon>
        <taxon>Bacillati</taxon>
        <taxon>Bacillota</taxon>
        <taxon>Bacilli</taxon>
        <taxon>Bacillales</taxon>
        <taxon>Bacillaceae</taxon>
        <taxon>Neobacillus</taxon>
    </lineage>
</organism>
<dbReference type="Pfam" id="PF13529">
    <property type="entry name" value="Peptidase_C39_2"/>
    <property type="match status" value="1"/>
</dbReference>
<dbReference type="InterPro" id="IPR019734">
    <property type="entry name" value="TPR_rpt"/>
</dbReference>
<evidence type="ECO:0000259" key="5">
    <source>
        <dbReference type="Pfam" id="PF13529"/>
    </source>
</evidence>
<name>A0A3T0HTW0_9BACI</name>
<keyword evidence="2 3" id="KW-0802">TPR repeat</keyword>
<dbReference type="Pfam" id="PF14559">
    <property type="entry name" value="TPR_19"/>
    <property type="match status" value="1"/>
</dbReference>
<feature type="domain" description="Peptidase C39-like" evidence="5">
    <location>
        <begin position="306"/>
        <end position="414"/>
    </location>
</feature>
<dbReference type="Pfam" id="PF07719">
    <property type="entry name" value="TPR_2"/>
    <property type="match status" value="2"/>
</dbReference>
<feature type="repeat" description="TPR" evidence="3">
    <location>
        <begin position="1277"/>
        <end position="1310"/>
    </location>
</feature>
<keyword evidence="7" id="KW-1185">Reference proteome</keyword>
<keyword evidence="1" id="KW-0677">Repeat</keyword>
<feature type="repeat" description="TPR" evidence="3">
    <location>
        <begin position="1311"/>
        <end position="1344"/>
    </location>
</feature>
<proteinExistence type="predicted"/>
<dbReference type="InterPro" id="IPR039564">
    <property type="entry name" value="Peptidase_C39-like"/>
</dbReference>
<feature type="repeat" description="TPR" evidence="3">
    <location>
        <begin position="657"/>
        <end position="690"/>
    </location>
</feature>
<dbReference type="STRING" id="1193713.GCA_001636315_03399"/>
<dbReference type="SUPFAM" id="SSF48452">
    <property type="entry name" value="TPR-like"/>
    <property type="match status" value="5"/>
</dbReference>
<dbReference type="PANTHER" id="PTHR44858">
    <property type="entry name" value="TETRATRICOPEPTIDE REPEAT PROTEIN 6"/>
    <property type="match status" value="1"/>
</dbReference>
<evidence type="ECO:0000256" key="2">
    <source>
        <dbReference type="ARBA" id="ARBA00022803"/>
    </source>
</evidence>
<dbReference type="PROSITE" id="PS50005">
    <property type="entry name" value="TPR"/>
    <property type="match status" value="7"/>
</dbReference>
<feature type="repeat" description="TPR" evidence="3">
    <location>
        <begin position="726"/>
        <end position="759"/>
    </location>
</feature>
<dbReference type="Proteomes" id="UP000282892">
    <property type="component" value="Chromosome"/>
</dbReference>
<dbReference type="SMART" id="SM00028">
    <property type="entry name" value="TPR"/>
    <property type="match status" value="14"/>
</dbReference>
<keyword evidence="4" id="KW-0175">Coiled coil</keyword>
<dbReference type="RefSeq" id="WP_127485247.1">
    <property type="nucleotide sequence ID" value="NZ_CP022572.1"/>
</dbReference>
<dbReference type="InterPro" id="IPR050498">
    <property type="entry name" value="Ycf3"/>
</dbReference>
<evidence type="ECO:0000256" key="4">
    <source>
        <dbReference type="SAM" id="Coils"/>
    </source>
</evidence>
<dbReference type="Pfam" id="PF13432">
    <property type="entry name" value="TPR_16"/>
    <property type="match status" value="1"/>
</dbReference>
<sequence length="1407" mass="164154">MITNTFIDLLEKHHYQDVMELFTKEFQKFIEPHTLSSIKNLMNLPEETMKDVLKVMDLGLMSQWSRILIRNSYSRRKSPSTAITIWFCEELINENKLIEAEELLRQLEREELSPELSEKLYFNLAVALIHMQRFGEGYVYMKKCENAAKESMNTRWAYYYLNKGEWDTALQFLEQGKRDRKDGALSYALLVQHHIEQGELVKAKSYLEEGLHKHPHYPKLLLEKIRLHYTQRQWNKMRESIAQLADISPHHDYQYMCDYYEAESYYAEEQLDLLQLHLDSHPELTNHTHFKHFNGSKNKPLVNIHYKPVVQKYNFCVPAVVQMSMSAFSHECGQEEIASSIFDVAGSKISKAIDYFEANGFVCRLFLGNEEKFKRLVDHNAAVMITIDYPSSSHVQLLTGYDDNLQVFHIQDPNFREPHQLEYQNVNKELGNNFALSVAIIPAAEASQLHFLNTNEHETYKRLLLLTEECSSPLAPEDLKFLTDLAEDPLVAIYSVKYLASILEDDLLEKLIKVMEQNVIDSHYRNLIIAMAFKMAKKDERASLYLEKVEGKKDSTYYYLKGLLSYDKGEYLAASEEFKKGIKREPDDYILWSYLALAAGYQGQNRDALRLSQIALDINDRDIFPLLNHGMILYDNEQYEEARSFFTSTLKMKKDKAHIWYERARCDMQLNRYHQAERGFKVAIGLDPDVPLPYRELANLYEFAYEQRELAESVLKQGLVQTSETYLLLLELGEFYERDKDYDSARTYYSKAAEKDPKEPDAFISLGALLKDEGKIGEFFSFMTSLYDQFKEHDEFLINSGKLMWESAIESEMDTVYLEQALSYMEQGIRRTTDLEVALEWYTSLIEDTPFYRRGIEFLEEERAHRDDEFLLVCYIGCLYEQNGYLNKAKSYQQHALTMKVDILPLYRLGEIHAKSEEYEKAKGFYQKVLTLDPAHGQAMLDLASIASLEENTIDELHYLMEAFTLDPYSVSIEAILSLMDAPSMVEDFWEKVKKLDRKKYDQAFLDDSIAYIYGKLGNLNKEQEYLTKALEHSPESPQLLHHQVKLLLKKGERKKAKKECLQAIQKYFDSRDWFETLIEIYSKTKSINQLSADLKKLELKNEEKSIIFMNSAAAYEKVVAALLEERDRNEQKGFLKRITSLTKASFHLGIAINLYESAMKLDPENSMAAAWFSDFYLQMSISEDAIKVLEQALQSHWNPDLAYKLASLYVNERDEMSQKKQAEYLFKAQSLMETLVEEQNEPEFLNLLGLILFLQERLEEAKAVYIKYLDMEPDADRGYLYLGKVYAGLEDYPNAEIALRKALELLPEDPEVLNELGITYRLQQRLDEALECIEYALELYPDDLYLKYNRAAFLSLLGRLEEAARQLEEVFDLDEETIFLEMAEDDPDFLPLEQAGLFPQRRLPVK</sequence>
<accession>A0A3T0HTW0</accession>
<feature type="repeat" description="TPR" evidence="3">
    <location>
        <begin position="1243"/>
        <end position="1276"/>
    </location>
</feature>
<evidence type="ECO:0000313" key="6">
    <source>
        <dbReference type="EMBL" id="AZU60564.1"/>
    </source>
</evidence>
<dbReference type="Pfam" id="PF13181">
    <property type="entry name" value="TPR_8"/>
    <property type="match status" value="4"/>
</dbReference>
<dbReference type="InterPro" id="IPR013105">
    <property type="entry name" value="TPR_2"/>
</dbReference>
<gene>
    <name evidence="6" type="ORF">CHR53_04385</name>
</gene>
<dbReference type="KEGG" id="nmk:CHR53_04385"/>
<dbReference type="PANTHER" id="PTHR44858:SF1">
    <property type="entry name" value="UDP-N-ACETYLGLUCOSAMINE--PEPTIDE N-ACETYLGLUCOSAMINYLTRANSFERASE SPINDLY-RELATED"/>
    <property type="match status" value="1"/>
</dbReference>
<feature type="repeat" description="TPR" evidence="3">
    <location>
        <begin position="555"/>
        <end position="588"/>
    </location>
</feature>
<feature type="repeat" description="TPR" evidence="3">
    <location>
        <begin position="903"/>
        <end position="936"/>
    </location>
</feature>
<dbReference type="EMBL" id="CP022572">
    <property type="protein sequence ID" value="AZU60564.1"/>
    <property type="molecule type" value="Genomic_DNA"/>
</dbReference>
<feature type="coiled-coil region" evidence="4">
    <location>
        <begin position="1088"/>
        <end position="1133"/>
    </location>
</feature>
<dbReference type="InterPro" id="IPR011990">
    <property type="entry name" value="TPR-like_helical_dom_sf"/>
</dbReference>